<feature type="compositionally biased region" description="Polar residues" evidence="7">
    <location>
        <begin position="130"/>
        <end position="144"/>
    </location>
</feature>
<evidence type="ECO:0000256" key="6">
    <source>
        <dbReference type="ARBA" id="ARBA00023242"/>
    </source>
</evidence>
<dbReference type="KEGG" id="cam:101502959"/>
<dbReference type="Pfam" id="PF00249">
    <property type="entry name" value="Myb_DNA-binding"/>
    <property type="match status" value="2"/>
</dbReference>
<dbReference type="GO" id="GO:0006355">
    <property type="term" value="P:regulation of DNA-templated transcription"/>
    <property type="evidence" value="ECO:0007669"/>
    <property type="project" value="UniProtKB-ARBA"/>
</dbReference>
<evidence type="ECO:0000256" key="3">
    <source>
        <dbReference type="ARBA" id="ARBA00023015"/>
    </source>
</evidence>
<reference evidence="11" key="1">
    <citation type="submission" date="2025-08" db="UniProtKB">
        <authorList>
            <consortium name="RefSeq"/>
        </authorList>
    </citation>
    <scope>IDENTIFICATION</scope>
    <source>
        <tissue evidence="11">Etiolated seedlings</tissue>
    </source>
</reference>
<feature type="region of interest" description="Disordered" evidence="7">
    <location>
        <begin position="126"/>
        <end position="156"/>
    </location>
</feature>
<evidence type="ECO:0000256" key="1">
    <source>
        <dbReference type="ARBA" id="ARBA00004123"/>
    </source>
</evidence>
<protein>
    <submittedName>
        <fullName evidence="11">Protein ODORANT1-like</fullName>
    </submittedName>
</protein>
<dbReference type="SUPFAM" id="SSF46689">
    <property type="entry name" value="Homeodomain-like"/>
    <property type="match status" value="1"/>
</dbReference>
<feature type="region of interest" description="Disordered" evidence="7">
    <location>
        <begin position="164"/>
        <end position="183"/>
    </location>
</feature>
<keyword evidence="2" id="KW-0677">Repeat</keyword>
<dbReference type="GeneID" id="101502959"/>
<keyword evidence="6" id="KW-0539">Nucleus</keyword>
<proteinExistence type="predicted"/>
<dbReference type="PaxDb" id="3827-XP_004515780.1"/>
<dbReference type="Gene3D" id="1.10.10.60">
    <property type="entry name" value="Homeodomain-like"/>
    <property type="match status" value="2"/>
</dbReference>
<dbReference type="InterPro" id="IPR017930">
    <property type="entry name" value="Myb_dom"/>
</dbReference>
<dbReference type="InterPro" id="IPR015495">
    <property type="entry name" value="Myb_TF_plants"/>
</dbReference>
<keyword evidence="10" id="KW-1185">Reference proteome</keyword>
<dbReference type="AlphaFoldDB" id="A0A1S2Z678"/>
<evidence type="ECO:0000256" key="5">
    <source>
        <dbReference type="ARBA" id="ARBA00023163"/>
    </source>
</evidence>
<feature type="domain" description="HTH myb-type" evidence="9">
    <location>
        <begin position="9"/>
        <end position="61"/>
    </location>
</feature>
<comment type="subcellular location">
    <subcellularLocation>
        <location evidence="1">Nucleus</location>
    </subcellularLocation>
</comment>
<dbReference type="InterPro" id="IPR009057">
    <property type="entry name" value="Homeodomain-like_sf"/>
</dbReference>
<keyword evidence="5" id="KW-0804">Transcription</keyword>
<dbReference type="eggNOG" id="KOG0048">
    <property type="taxonomic scope" value="Eukaryota"/>
</dbReference>
<gene>
    <name evidence="11" type="primary">LOC101502959</name>
</gene>
<keyword evidence="4" id="KW-0238">DNA-binding</keyword>
<accession>A0A1S2Z678</accession>
<dbReference type="SMART" id="SM00717">
    <property type="entry name" value="SANT"/>
    <property type="match status" value="2"/>
</dbReference>
<dbReference type="PROSITE" id="PS50090">
    <property type="entry name" value="MYB_LIKE"/>
    <property type="match status" value="2"/>
</dbReference>
<evidence type="ECO:0000259" key="9">
    <source>
        <dbReference type="PROSITE" id="PS51294"/>
    </source>
</evidence>
<organism evidence="10 11">
    <name type="scientific">Cicer arietinum</name>
    <name type="common">Chickpea</name>
    <name type="synonym">Garbanzo</name>
    <dbReference type="NCBI Taxonomy" id="3827"/>
    <lineage>
        <taxon>Eukaryota</taxon>
        <taxon>Viridiplantae</taxon>
        <taxon>Streptophyta</taxon>
        <taxon>Embryophyta</taxon>
        <taxon>Tracheophyta</taxon>
        <taxon>Spermatophyta</taxon>
        <taxon>Magnoliopsida</taxon>
        <taxon>eudicotyledons</taxon>
        <taxon>Gunneridae</taxon>
        <taxon>Pentapetalae</taxon>
        <taxon>rosids</taxon>
        <taxon>fabids</taxon>
        <taxon>Fabales</taxon>
        <taxon>Fabaceae</taxon>
        <taxon>Papilionoideae</taxon>
        <taxon>50 kb inversion clade</taxon>
        <taxon>NPAAA clade</taxon>
        <taxon>Hologalegina</taxon>
        <taxon>IRL clade</taxon>
        <taxon>Cicereae</taxon>
        <taxon>Cicer</taxon>
    </lineage>
</organism>
<dbReference type="GO" id="GO:0005634">
    <property type="term" value="C:nucleus"/>
    <property type="evidence" value="ECO:0007669"/>
    <property type="project" value="UniProtKB-SubCell"/>
</dbReference>
<dbReference type="CDD" id="cd00167">
    <property type="entry name" value="SANT"/>
    <property type="match status" value="2"/>
</dbReference>
<evidence type="ECO:0000313" key="11">
    <source>
        <dbReference type="RefSeq" id="XP_004515780.1"/>
    </source>
</evidence>
<dbReference type="GO" id="GO:0000976">
    <property type="term" value="F:transcription cis-regulatory region binding"/>
    <property type="evidence" value="ECO:0007669"/>
    <property type="project" value="UniProtKB-ARBA"/>
</dbReference>
<evidence type="ECO:0000256" key="2">
    <source>
        <dbReference type="ARBA" id="ARBA00022737"/>
    </source>
</evidence>
<feature type="domain" description="Myb-like" evidence="8">
    <location>
        <begin position="62"/>
        <end position="112"/>
    </location>
</feature>
<evidence type="ECO:0000256" key="7">
    <source>
        <dbReference type="SAM" id="MobiDB-lite"/>
    </source>
</evidence>
<evidence type="ECO:0000313" key="10">
    <source>
        <dbReference type="Proteomes" id="UP000087171"/>
    </source>
</evidence>
<dbReference type="InterPro" id="IPR001005">
    <property type="entry name" value="SANT/Myb"/>
</dbReference>
<dbReference type="FunFam" id="1.10.10.60:FF:000069">
    <property type="entry name" value="MYB transcription factor"/>
    <property type="match status" value="1"/>
</dbReference>
<dbReference type="PROSITE" id="PS51294">
    <property type="entry name" value="HTH_MYB"/>
    <property type="match status" value="2"/>
</dbReference>
<evidence type="ECO:0000259" key="8">
    <source>
        <dbReference type="PROSITE" id="PS50090"/>
    </source>
</evidence>
<dbReference type="Proteomes" id="UP000087171">
    <property type="component" value="Unplaced"/>
</dbReference>
<feature type="domain" description="Myb-like" evidence="8">
    <location>
        <begin position="9"/>
        <end position="61"/>
    </location>
</feature>
<feature type="domain" description="HTH myb-type" evidence="9">
    <location>
        <begin position="62"/>
        <end position="116"/>
    </location>
</feature>
<dbReference type="OrthoDB" id="2143914at2759"/>
<evidence type="ECO:0000256" key="4">
    <source>
        <dbReference type="ARBA" id="ARBA00023125"/>
    </source>
</evidence>
<dbReference type="STRING" id="3827.A0A1S2Z678"/>
<keyword evidence="3" id="KW-0805">Transcription regulation</keyword>
<dbReference type="GO" id="GO:0046394">
    <property type="term" value="P:carboxylic acid biosynthetic process"/>
    <property type="evidence" value="ECO:0007669"/>
    <property type="project" value="UniProtKB-ARBA"/>
</dbReference>
<name>A0A1S2Z678_CICAR</name>
<dbReference type="PANTHER" id="PTHR47994">
    <property type="entry name" value="F14D16.11-RELATED"/>
    <property type="match status" value="1"/>
</dbReference>
<sequence length="275" mass="31277">MGRQPCCDKLGVKKGPWTAEEDKKLINFILTNGQCCWRAVPKLAGLRRCGKSCRLRWTNYLRPDLKRGLLTEQEEQLVIDLHARLGNRWSKIASRLPGRTDNEIKNHWNTHIKKKLIKMGIDPITHEPLNKQTTSQDSTNSSPADNFPHAENNHEVKGTDGVVVNSEENSSSSPAENSSGEDSLLLDSICSDDSLMNSLWLDETPLVEALWEWDNTTVIEENTKNDMSFVPSWEDNCSWLLDCQDFGIHDFGFNCFNEKESSTIQTIDMKENSKH</sequence>
<dbReference type="RefSeq" id="XP_004515780.1">
    <property type="nucleotide sequence ID" value="XM_004515723.3"/>
</dbReference>
<dbReference type="PANTHER" id="PTHR47994:SF5">
    <property type="entry name" value="F14D16.11-RELATED"/>
    <property type="match status" value="1"/>
</dbReference>
<dbReference type="FunFam" id="1.10.10.60:FF:000303">
    <property type="entry name" value="MYB transcription factor"/>
    <property type="match status" value="1"/>
</dbReference>